<protein>
    <recommendedName>
        <fullName evidence="2">AB hydrolase-1 domain-containing protein</fullName>
    </recommendedName>
</protein>
<dbReference type="GO" id="GO:0016787">
    <property type="term" value="F:hydrolase activity"/>
    <property type="evidence" value="ECO:0007669"/>
    <property type="project" value="UniProtKB-KW"/>
</dbReference>
<dbReference type="PANTHER" id="PTHR43798">
    <property type="entry name" value="MONOACYLGLYCEROL LIPASE"/>
    <property type="match status" value="1"/>
</dbReference>
<dbReference type="PANTHER" id="PTHR43798:SF31">
    <property type="entry name" value="AB HYDROLASE SUPERFAMILY PROTEIN YCLE"/>
    <property type="match status" value="1"/>
</dbReference>
<evidence type="ECO:0000313" key="3">
    <source>
        <dbReference type="EMBL" id="PZQ14722.1"/>
    </source>
</evidence>
<name>A0A2W5KCJ1_9GAMM</name>
<proteinExistence type="predicted"/>
<feature type="domain" description="AB hydrolase-1" evidence="2">
    <location>
        <begin position="35"/>
        <end position="269"/>
    </location>
</feature>
<dbReference type="InterPro" id="IPR050266">
    <property type="entry name" value="AB_hydrolase_sf"/>
</dbReference>
<organism evidence="3 4">
    <name type="scientific">Rhodanobacter denitrificans</name>
    <dbReference type="NCBI Taxonomy" id="666685"/>
    <lineage>
        <taxon>Bacteria</taxon>
        <taxon>Pseudomonadati</taxon>
        <taxon>Pseudomonadota</taxon>
        <taxon>Gammaproteobacteria</taxon>
        <taxon>Lysobacterales</taxon>
        <taxon>Rhodanobacteraceae</taxon>
        <taxon>Rhodanobacter</taxon>
    </lineage>
</organism>
<dbReference type="SUPFAM" id="SSF53474">
    <property type="entry name" value="alpha/beta-Hydrolases"/>
    <property type="match status" value="1"/>
</dbReference>
<dbReference type="GO" id="GO:0016020">
    <property type="term" value="C:membrane"/>
    <property type="evidence" value="ECO:0007669"/>
    <property type="project" value="TreeGrafter"/>
</dbReference>
<dbReference type="Proteomes" id="UP000249046">
    <property type="component" value="Unassembled WGS sequence"/>
</dbReference>
<evidence type="ECO:0000313" key="4">
    <source>
        <dbReference type="Proteomes" id="UP000249046"/>
    </source>
</evidence>
<comment type="caution">
    <text evidence="3">The sequence shown here is derived from an EMBL/GenBank/DDBJ whole genome shotgun (WGS) entry which is preliminary data.</text>
</comment>
<dbReference type="InterPro" id="IPR000073">
    <property type="entry name" value="AB_hydrolase_1"/>
</dbReference>
<accession>A0A2W5KCJ1</accession>
<keyword evidence="1" id="KW-0378">Hydrolase</keyword>
<reference evidence="3 4" key="1">
    <citation type="submission" date="2017-08" db="EMBL/GenBank/DDBJ databases">
        <title>Infants hospitalized years apart are colonized by the same room-sourced microbial strains.</title>
        <authorList>
            <person name="Brooks B."/>
            <person name="Olm M.R."/>
            <person name="Firek B.A."/>
            <person name="Baker R."/>
            <person name="Thomas B.C."/>
            <person name="Morowitz M.J."/>
            <person name="Banfield J.F."/>
        </authorList>
    </citation>
    <scope>NUCLEOTIDE SEQUENCE [LARGE SCALE GENOMIC DNA]</scope>
    <source>
        <strain evidence="3">S2_005_003_R2_42</strain>
    </source>
</reference>
<dbReference type="Gene3D" id="3.40.50.1820">
    <property type="entry name" value="alpha/beta hydrolase"/>
    <property type="match status" value="1"/>
</dbReference>
<sequence>MSVATPCPPMRREATSTDGCRIAWWSAGRRDGPAVVLLHGFALDHTVWAPLMKQSELIERCHLLLPDLRGHGASERMPTAAHYTDGAVWADDLAAVLRDAQVTSPTLVAWSFGGRVALDYVRRHGSDALHGIQFVAAAGLAHYASAGPDHAVLEALCAAEPATVDEATGRFVGEVIGAPRGSAEFDGLVAAAARCPVEHRRWMRQRGLDYDALIAALDLPLMWVNGSEDGIVLPSRAEAFRAVQPDTRVSLYEGARHAPFRDDPARFARELHAFVTHPPPSRRAARPGTVAA</sequence>
<dbReference type="InterPro" id="IPR029058">
    <property type="entry name" value="AB_hydrolase_fold"/>
</dbReference>
<dbReference type="Pfam" id="PF12697">
    <property type="entry name" value="Abhydrolase_6"/>
    <property type="match status" value="1"/>
</dbReference>
<evidence type="ECO:0000256" key="1">
    <source>
        <dbReference type="ARBA" id="ARBA00022801"/>
    </source>
</evidence>
<dbReference type="EMBL" id="QFPO01000007">
    <property type="protein sequence ID" value="PZQ14722.1"/>
    <property type="molecule type" value="Genomic_DNA"/>
</dbReference>
<gene>
    <name evidence="3" type="ORF">DI564_09460</name>
</gene>
<dbReference type="AlphaFoldDB" id="A0A2W5KCJ1"/>
<evidence type="ECO:0000259" key="2">
    <source>
        <dbReference type="Pfam" id="PF12697"/>
    </source>
</evidence>